<evidence type="ECO:0000313" key="1">
    <source>
        <dbReference type="EMBL" id="GAH89290.1"/>
    </source>
</evidence>
<gene>
    <name evidence="1" type="ORF">S03H2_60483</name>
</gene>
<sequence>ARDGVKLDVDDDGRGGKMTVCSQCSEGRKTK</sequence>
<organism evidence="1">
    <name type="scientific">marine sediment metagenome</name>
    <dbReference type="NCBI Taxonomy" id="412755"/>
    <lineage>
        <taxon>unclassified sequences</taxon>
        <taxon>metagenomes</taxon>
        <taxon>ecological metagenomes</taxon>
    </lineage>
</organism>
<feature type="non-terminal residue" evidence="1">
    <location>
        <position position="1"/>
    </location>
</feature>
<accession>X1K6N2</accession>
<reference evidence="1" key="1">
    <citation type="journal article" date="2014" name="Front. Microbiol.">
        <title>High frequency of phylogenetically diverse reductive dehalogenase-homologous genes in deep subseafloor sedimentary metagenomes.</title>
        <authorList>
            <person name="Kawai M."/>
            <person name="Futagami T."/>
            <person name="Toyoda A."/>
            <person name="Takaki Y."/>
            <person name="Nishi S."/>
            <person name="Hori S."/>
            <person name="Arai W."/>
            <person name="Tsubouchi T."/>
            <person name="Morono Y."/>
            <person name="Uchiyama I."/>
            <person name="Ito T."/>
            <person name="Fujiyama A."/>
            <person name="Inagaki F."/>
            <person name="Takami H."/>
        </authorList>
    </citation>
    <scope>NUCLEOTIDE SEQUENCE</scope>
    <source>
        <strain evidence="1">Expedition CK06-06</strain>
    </source>
</reference>
<name>X1K6N2_9ZZZZ</name>
<dbReference type="EMBL" id="BARU01038978">
    <property type="protein sequence ID" value="GAH89290.1"/>
    <property type="molecule type" value="Genomic_DNA"/>
</dbReference>
<dbReference type="AlphaFoldDB" id="X1K6N2"/>
<protein>
    <submittedName>
        <fullName evidence="1">Uncharacterized protein</fullName>
    </submittedName>
</protein>
<comment type="caution">
    <text evidence="1">The sequence shown here is derived from an EMBL/GenBank/DDBJ whole genome shotgun (WGS) entry which is preliminary data.</text>
</comment>
<proteinExistence type="predicted"/>